<dbReference type="EMBL" id="GISG01287863">
    <property type="protein sequence ID" value="MBA4680650.1"/>
    <property type="molecule type" value="Transcribed_RNA"/>
</dbReference>
<evidence type="ECO:0000313" key="2">
    <source>
        <dbReference type="EMBL" id="MBA4680650.1"/>
    </source>
</evidence>
<proteinExistence type="predicted"/>
<protein>
    <submittedName>
        <fullName evidence="2">Uncharacterized protein</fullName>
    </submittedName>
</protein>
<organism evidence="2">
    <name type="scientific">Opuntia streptacantha</name>
    <name type="common">Prickly pear cactus</name>
    <name type="synonym">Opuntia cardona</name>
    <dbReference type="NCBI Taxonomy" id="393608"/>
    <lineage>
        <taxon>Eukaryota</taxon>
        <taxon>Viridiplantae</taxon>
        <taxon>Streptophyta</taxon>
        <taxon>Embryophyta</taxon>
        <taxon>Tracheophyta</taxon>
        <taxon>Spermatophyta</taxon>
        <taxon>Magnoliopsida</taxon>
        <taxon>eudicotyledons</taxon>
        <taxon>Gunneridae</taxon>
        <taxon>Pentapetalae</taxon>
        <taxon>Caryophyllales</taxon>
        <taxon>Cactineae</taxon>
        <taxon>Cactaceae</taxon>
        <taxon>Opuntioideae</taxon>
        <taxon>Opuntia</taxon>
    </lineage>
</organism>
<sequence>MRILSRLDIKIFKFYTLDANEGLLIAADTPQNQGEEGEEHNESHHKCDNVAAPSRNTTLFPLIIPGEQVLLLNRIKGMMAMVLVVLPPLAPPWAAFSGGVLGARRGLGGAGEAGGGRLPGVGAQGGVGVGMRGRRETPLG</sequence>
<name>A0A7C9B2L8_OPUST</name>
<feature type="compositionally biased region" description="Gly residues" evidence="1">
    <location>
        <begin position="118"/>
        <end position="131"/>
    </location>
</feature>
<accession>A0A7C9B2L8</accession>
<reference evidence="2" key="1">
    <citation type="journal article" date="2013" name="J. Plant Res.">
        <title>Effect of fungi and light on seed germination of three Opuntia species from semiarid lands of central Mexico.</title>
        <authorList>
            <person name="Delgado-Sanchez P."/>
            <person name="Jimenez-Bremont J.F."/>
            <person name="Guerrero-Gonzalez Mde L."/>
            <person name="Flores J."/>
        </authorList>
    </citation>
    <scope>NUCLEOTIDE SEQUENCE</scope>
    <source>
        <tissue evidence="2">Cladode</tissue>
    </source>
</reference>
<dbReference type="AlphaFoldDB" id="A0A7C9B2L8"/>
<reference evidence="2" key="2">
    <citation type="submission" date="2020-07" db="EMBL/GenBank/DDBJ databases">
        <authorList>
            <person name="Vera ALvarez R."/>
            <person name="Arias-Moreno D.M."/>
            <person name="Jimenez-Jacinto V."/>
            <person name="Jimenez-Bremont J.F."/>
            <person name="Swaminathan K."/>
            <person name="Moose S.P."/>
            <person name="Guerrero-Gonzalez M.L."/>
            <person name="Marino-Ramirez L."/>
            <person name="Landsman D."/>
            <person name="Rodriguez-Kessler M."/>
            <person name="Delgado-Sanchez P."/>
        </authorList>
    </citation>
    <scope>NUCLEOTIDE SEQUENCE</scope>
    <source>
        <tissue evidence="2">Cladode</tissue>
    </source>
</reference>
<evidence type="ECO:0000256" key="1">
    <source>
        <dbReference type="SAM" id="MobiDB-lite"/>
    </source>
</evidence>
<feature type="region of interest" description="Disordered" evidence="1">
    <location>
        <begin position="118"/>
        <end position="140"/>
    </location>
</feature>